<dbReference type="EMBL" id="CP098400">
    <property type="protein sequence ID" value="URW80943.1"/>
    <property type="molecule type" value="Genomic_DNA"/>
</dbReference>
<organism evidence="13 18">
    <name type="scientific">Xiashengella succiniciproducens</name>
    <dbReference type="NCBI Taxonomy" id="2949635"/>
    <lineage>
        <taxon>Bacteria</taxon>
        <taxon>Pseudomonadati</taxon>
        <taxon>Bacteroidota</taxon>
        <taxon>Bacteroidia</taxon>
        <taxon>Marinilabiliales</taxon>
        <taxon>Marinilabiliaceae</taxon>
        <taxon>Xiashengella</taxon>
    </lineage>
</organism>
<dbReference type="Pfam" id="PF13701">
    <property type="entry name" value="DDE_Tnp_1_4"/>
    <property type="match status" value="1"/>
</dbReference>
<feature type="domain" description="Transposase DDE" evidence="1">
    <location>
        <begin position="13"/>
        <end position="441"/>
    </location>
</feature>
<dbReference type="KEGG" id="alkq:M9189_04820"/>
<protein>
    <submittedName>
        <fullName evidence="13">IS1380 family transposase</fullName>
    </submittedName>
</protein>
<dbReference type="KEGG" id="alkq:M9189_04595"/>
<dbReference type="KEGG" id="alkq:M9189_10410"/>
<dbReference type="KEGG" id="alkq:M9189_05365"/>
<dbReference type="InterPro" id="IPR047960">
    <property type="entry name" value="Transpos_IS1380"/>
</dbReference>
<dbReference type="KEGG" id="alkq:M9189_05880"/>
<dbReference type="EMBL" id="CP098400">
    <property type="protein sequence ID" value="URW80184.1"/>
    <property type="molecule type" value="Genomic_DNA"/>
</dbReference>
<dbReference type="EMBL" id="CP098400">
    <property type="protein sequence ID" value="URW79278.1"/>
    <property type="molecule type" value="Genomic_DNA"/>
</dbReference>
<dbReference type="EMBL" id="CP098400">
    <property type="protein sequence ID" value="URW79266.1"/>
    <property type="molecule type" value="Genomic_DNA"/>
</dbReference>
<evidence type="ECO:0000313" key="2">
    <source>
        <dbReference type="EMBL" id="URW78765.1"/>
    </source>
</evidence>
<evidence type="ECO:0000313" key="13">
    <source>
        <dbReference type="EMBL" id="URW80672.1"/>
    </source>
</evidence>
<dbReference type="KEGG" id="alkq:M9189_06205"/>
<evidence type="ECO:0000313" key="5">
    <source>
        <dbReference type="EMBL" id="URW79462.1"/>
    </source>
</evidence>
<evidence type="ECO:0000313" key="14">
    <source>
        <dbReference type="EMBL" id="URW80779.1"/>
    </source>
</evidence>
<dbReference type="Proteomes" id="UP001056426">
    <property type="component" value="Chromosome"/>
</dbReference>
<dbReference type="NCBIfam" id="NF033539">
    <property type="entry name" value="transpos_IS1380"/>
    <property type="match status" value="1"/>
</dbReference>
<dbReference type="KEGG" id="alkq:M9189_03175"/>
<dbReference type="KEGG" id="alkq:M9189_07800"/>
<dbReference type="KEGG" id="alkq:M9189_10470"/>
<dbReference type="KEGG" id="alkq:M9189_00580"/>
<evidence type="ECO:0000313" key="4">
    <source>
        <dbReference type="EMBL" id="URW79278.1"/>
    </source>
</evidence>
<dbReference type="EMBL" id="CP098400">
    <property type="protein sequence ID" value="URW79853.1"/>
    <property type="molecule type" value="Genomic_DNA"/>
</dbReference>
<evidence type="ECO:0000313" key="11">
    <source>
        <dbReference type="EMBL" id="URW80368.1"/>
    </source>
</evidence>
<evidence type="ECO:0000313" key="15">
    <source>
        <dbReference type="EMBL" id="URW80805.1"/>
    </source>
</evidence>
<dbReference type="EMBL" id="CP098400">
    <property type="protein sequence ID" value="URW80672.1"/>
    <property type="molecule type" value="Genomic_DNA"/>
</dbReference>
<dbReference type="EMBL" id="CP098400">
    <property type="protein sequence ID" value="URW80805.1"/>
    <property type="molecule type" value="Genomic_DNA"/>
</dbReference>
<dbReference type="EMBL" id="CP098400">
    <property type="protein sequence ID" value="URW79462.1"/>
    <property type="molecule type" value="Genomic_DNA"/>
</dbReference>
<proteinExistence type="predicted"/>
<reference evidence="13" key="1">
    <citation type="submission" date="2022-05" db="EMBL/GenBank/DDBJ databases">
        <authorList>
            <person name="Sun X."/>
        </authorList>
    </citation>
    <scope>NUCLEOTIDE SEQUENCE</scope>
    <source>
        <strain evidence="13">Ai-910</strain>
    </source>
</reference>
<evidence type="ECO:0000313" key="9">
    <source>
        <dbReference type="EMBL" id="URW80184.1"/>
    </source>
</evidence>
<reference evidence="13" key="2">
    <citation type="submission" date="2022-06" db="EMBL/GenBank/DDBJ databases">
        <title>Xiashengella guii gen. nov. sp. nov., a bacterium isolated form anaerobic digestion tank.</title>
        <authorList>
            <person name="Huang H."/>
        </authorList>
    </citation>
    <scope>NUCLEOTIDE SEQUENCE</scope>
    <source>
        <strain evidence="13">Ai-910</strain>
    </source>
</reference>
<name>A0A9J6ZTN4_9BACT</name>
<evidence type="ECO:0000313" key="3">
    <source>
        <dbReference type="EMBL" id="URW79266.1"/>
    </source>
</evidence>
<dbReference type="InterPro" id="IPR025668">
    <property type="entry name" value="Tnp_DDE_dom"/>
</dbReference>
<dbReference type="KEGG" id="alkq:M9189_12250"/>
<dbReference type="KEGG" id="alkq:M9189_02265"/>
<dbReference type="EMBL" id="CP098400">
    <property type="protein sequence ID" value="URW80779.1"/>
    <property type="molecule type" value="Genomic_DNA"/>
</dbReference>
<evidence type="ECO:0000313" key="16">
    <source>
        <dbReference type="EMBL" id="URW80879.1"/>
    </source>
</evidence>
<dbReference type="KEGG" id="alkq:M9189_03240"/>
<dbReference type="EMBL" id="CP098400">
    <property type="protein sequence ID" value="URW80368.1"/>
    <property type="molecule type" value="Genomic_DNA"/>
</dbReference>
<dbReference type="EMBL" id="CP098400">
    <property type="protein sequence ID" value="URW80879.1"/>
    <property type="molecule type" value="Genomic_DNA"/>
</dbReference>
<evidence type="ECO:0000313" key="10">
    <source>
        <dbReference type="EMBL" id="URW80355.1"/>
    </source>
</evidence>
<dbReference type="RefSeq" id="WP_250722148.1">
    <property type="nucleotide sequence ID" value="NZ_CP098400.1"/>
</dbReference>
<evidence type="ECO:0000313" key="8">
    <source>
        <dbReference type="EMBL" id="URW79871.1"/>
    </source>
</evidence>
<evidence type="ECO:0000313" key="6">
    <source>
        <dbReference type="EMBL" id="URW79623.1"/>
    </source>
</evidence>
<sequence length="461" mass="52873">MSTKITKIGITTNKISGRGGLPLFLRYTEQIGLYGLISRNVSSLLTGNSKGLQLQQFVKQIVAFFIDGTNMAISSFDQSKKDEGYACLLECKTDQLASSHQVKRFFGKLSVISNSVFNKILNELFIWRLHISKPKVIELGIDTMVLDNDDAAKREGCEVTYKRKKGFQPLHICWGSFLIDVTFRKGSAHSNHGSDYTDRVRSIVNLIRKRYSKEVPIVVCADSGFADQKAYEIFEQELNIHYITTGKLYNDVTEYVKALPIDTLGKITKNKAVWQFAEFASKLKSWSKFRRCFFTRLHRDDTGQYVMEFGKPDSVIYTNIGNCPVADKRLRASGGDEWFKADTIIRKSHQRGADELIHRSIKELATREQLPFKSFGMNRAYYFMLVVTHFIFEAYKQDVTAEVIPVTVYPNTFRRKLIDFAVKITSRARSIVLNVTRVIYETINIEELWERCQSPPKIQFA</sequence>
<dbReference type="EMBL" id="CP098400">
    <property type="protein sequence ID" value="URW79623.1"/>
    <property type="molecule type" value="Genomic_DNA"/>
</dbReference>
<dbReference type="KEGG" id="alkq:M9189_11430"/>
<evidence type="ECO:0000313" key="12">
    <source>
        <dbReference type="EMBL" id="URW80628.1"/>
    </source>
</evidence>
<dbReference type="EMBL" id="CP098400">
    <property type="protein sequence ID" value="URW80628.1"/>
    <property type="molecule type" value="Genomic_DNA"/>
</dbReference>
<evidence type="ECO:0000259" key="1">
    <source>
        <dbReference type="Pfam" id="PF13701"/>
    </source>
</evidence>
<dbReference type="KEGG" id="alkq:M9189_05495"/>
<dbReference type="EMBL" id="CP098400">
    <property type="protein sequence ID" value="URW78765.1"/>
    <property type="molecule type" value="Genomic_DNA"/>
</dbReference>
<evidence type="ECO:0000313" key="7">
    <source>
        <dbReference type="EMBL" id="URW79853.1"/>
    </source>
</evidence>
<evidence type="ECO:0000313" key="18">
    <source>
        <dbReference type="Proteomes" id="UP001056426"/>
    </source>
</evidence>
<evidence type="ECO:0000313" key="17">
    <source>
        <dbReference type="EMBL" id="URW80943.1"/>
    </source>
</evidence>
<keyword evidence="18" id="KW-1185">Reference proteome</keyword>
<gene>
    <name evidence="7" type="ORF">M9189_00580</name>
    <name evidence="8" type="ORF">M9189_00670</name>
    <name evidence="9" type="ORF">M9189_02265</name>
    <name evidence="10" type="ORF">M9189_03175</name>
    <name evidence="11" type="ORF">M9189_03240</name>
    <name evidence="12" type="ORF">M9189_04595</name>
    <name evidence="13" type="ORF">M9189_04820</name>
    <name evidence="14" type="ORF">M9189_05365</name>
    <name evidence="15" type="ORF">M9189_05495</name>
    <name evidence="16" type="ORF">M9189_05880</name>
    <name evidence="17" type="ORF">M9189_06205</name>
    <name evidence="2" type="ORF">M9189_07800</name>
    <name evidence="3" type="ORF">M9189_10410</name>
    <name evidence="4" type="ORF">M9189_10470</name>
    <name evidence="5" type="ORF">M9189_11430</name>
    <name evidence="6" type="ORF">M9189_12250</name>
</gene>
<dbReference type="KEGG" id="alkq:M9189_00670"/>
<accession>A0A9J6ZTN4</accession>
<dbReference type="EMBL" id="CP098400">
    <property type="protein sequence ID" value="URW79871.1"/>
    <property type="molecule type" value="Genomic_DNA"/>
</dbReference>
<dbReference type="AlphaFoldDB" id="A0A9J6ZTN4"/>
<dbReference type="EMBL" id="CP098400">
    <property type="protein sequence ID" value="URW80355.1"/>
    <property type="molecule type" value="Genomic_DNA"/>
</dbReference>